<protein>
    <submittedName>
        <fullName evidence="2">Mediator of RNA polymerase II transcription subunit 8</fullName>
    </submittedName>
</protein>
<dbReference type="GeneID" id="107961773"/>
<reference evidence="1" key="1">
    <citation type="journal article" date="2020" name="Nat. Genet.">
        <title>Genomic diversifications of five Gossypium allopolyploid species and their impact on cotton improvement.</title>
        <authorList>
            <person name="Chen Z.J."/>
            <person name="Sreedasyam A."/>
            <person name="Ando A."/>
            <person name="Song Q."/>
            <person name="De Santiago L.M."/>
            <person name="Hulse-Kemp A.M."/>
            <person name="Ding M."/>
            <person name="Ye W."/>
            <person name="Kirkbride R.C."/>
            <person name="Jenkins J."/>
            <person name="Plott C."/>
            <person name="Lovell J."/>
            <person name="Lin Y.M."/>
            <person name="Vaughn R."/>
            <person name="Liu B."/>
            <person name="Simpson S."/>
            <person name="Scheffler B.E."/>
            <person name="Wen L."/>
            <person name="Saski C.A."/>
            <person name="Grover C.E."/>
            <person name="Hu G."/>
            <person name="Conover J.L."/>
            <person name="Carlson J.W."/>
            <person name="Shu S."/>
            <person name="Boston L.B."/>
            <person name="Williams M."/>
            <person name="Peterson D.G."/>
            <person name="McGee K."/>
            <person name="Jones D.C."/>
            <person name="Wendel J.F."/>
            <person name="Stelly D.M."/>
            <person name="Grimwood J."/>
            <person name="Schmutz J."/>
        </authorList>
    </citation>
    <scope>NUCLEOTIDE SEQUENCE [LARGE SCALE GENOMIC DNA]</scope>
    <source>
        <strain evidence="1">cv. TM-1</strain>
    </source>
</reference>
<gene>
    <name evidence="2" type="primary">LOC107961773</name>
</gene>
<dbReference type="Proteomes" id="UP000818029">
    <property type="component" value="Chromosome A06"/>
</dbReference>
<reference evidence="2" key="2">
    <citation type="submission" date="2025-08" db="UniProtKB">
        <authorList>
            <consortium name="RefSeq"/>
        </authorList>
    </citation>
    <scope>IDENTIFICATION</scope>
</reference>
<dbReference type="PANTHER" id="PTHR35552">
    <property type="entry name" value="MEDIATOR OF RNA POLYMERASE II TRANSCRIPTION SUBUNIT 8"/>
    <property type="match status" value="1"/>
</dbReference>
<dbReference type="RefSeq" id="XP_040971785.1">
    <property type="nucleotide sequence ID" value="XM_041115851.1"/>
</dbReference>
<keyword evidence="1" id="KW-1185">Reference proteome</keyword>
<proteinExistence type="predicted"/>
<evidence type="ECO:0000313" key="1">
    <source>
        <dbReference type="Proteomes" id="UP000818029"/>
    </source>
</evidence>
<organism evidence="1 2">
    <name type="scientific">Gossypium hirsutum</name>
    <name type="common">Upland cotton</name>
    <name type="synonym">Gossypium mexicanum</name>
    <dbReference type="NCBI Taxonomy" id="3635"/>
    <lineage>
        <taxon>Eukaryota</taxon>
        <taxon>Viridiplantae</taxon>
        <taxon>Streptophyta</taxon>
        <taxon>Embryophyta</taxon>
        <taxon>Tracheophyta</taxon>
        <taxon>Spermatophyta</taxon>
        <taxon>Magnoliopsida</taxon>
        <taxon>eudicotyledons</taxon>
        <taxon>Gunneridae</taxon>
        <taxon>Pentapetalae</taxon>
        <taxon>rosids</taxon>
        <taxon>malvids</taxon>
        <taxon>Malvales</taxon>
        <taxon>Malvaceae</taxon>
        <taxon>Malvoideae</taxon>
        <taxon>Gossypium</taxon>
    </lineage>
</organism>
<evidence type="ECO:0000313" key="2">
    <source>
        <dbReference type="RefSeq" id="XP_040971785.1"/>
    </source>
</evidence>
<dbReference type="PANTHER" id="PTHR35552:SF1">
    <property type="entry name" value="MEDIATOR OF RNA POLYMERASE II TRANSCRIPTION SUBUNIT 8"/>
    <property type="match status" value="1"/>
</dbReference>
<accession>A0ABM3BXJ6</accession>
<name>A0ABM3BXJ6_GOSHI</name>
<dbReference type="InterPro" id="IPR038795">
    <property type="entry name" value="MED8_plant"/>
</dbReference>
<sequence>MITAACGSAEKVLADTRKADCFGSRQGPAILPTLEKGQAAKIQEQENLLRTAVNFGEGLRLPADQKLITPSLPLHLVDIMPAADGVQSFADPSGMYMKNTPLMSNNIGSQGSLLQKKSHEVLEAVFSLRSEISLHGINKPRNYYRIF</sequence>